<evidence type="ECO:0000256" key="11">
    <source>
        <dbReference type="ARBA" id="ARBA00023264"/>
    </source>
</evidence>
<dbReference type="EMBL" id="AZAJ01000001">
    <property type="protein sequence ID" value="ETA68520.1"/>
    <property type="molecule type" value="Genomic_DNA"/>
</dbReference>
<evidence type="ECO:0000256" key="4">
    <source>
        <dbReference type="ARBA" id="ARBA00022679"/>
    </source>
</evidence>
<dbReference type="AlphaFoldDB" id="W9DSC5"/>
<evidence type="ECO:0000256" key="8">
    <source>
        <dbReference type="ARBA" id="ARBA00023098"/>
    </source>
</evidence>
<evidence type="ECO:0000256" key="5">
    <source>
        <dbReference type="ARBA" id="ARBA00022692"/>
    </source>
</evidence>
<keyword evidence="3 12" id="KW-0444">Lipid biosynthesis</keyword>
<feature type="transmembrane region" description="Helical" evidence="12">
    <location>
        <begin position="169"/>
        <end position="189"/>
    </location>
</feature>
<dbReference type="EC" id="2.5.1.42" evidence="12"/>
<evidence type="ECO:0000256" key="12">
    <source>
        <dbReference type="HAMAP-Rule" id="MF_01286"/>
    </source>
</evidence>
<keyword evidence="11 12" id="KW-1208">Phospholipid metabolism</keyword>
<evidence type="ECO:0000256" key="10">
    <source>
        <dbReference type="ARBA" id="ARBA00023209"/>
    </source>
</evidence>
<accession>W9DSC5</accession>
<keyword evidence="10 12" id="KW-0594">Phospholipid biosynthesis</keyword>
<proteinExistence type="inferred from homology"/>
<comment type="catalytic activity">
    <reaction evidence="12">
        <text>sn-3-O-(geranylgeranyl)glycerol 1-phosphate + (2E,6E,10E)-geranylgeranyl diphosphate = 2,3-bis-O-(geranylgeranyl)-sn-glycerol 1-phosphate + diphosphate</text>
        <dbReference type="Rhea" id="RHEA:18109"/>
        <dbReference type="ChEBI" id="CHEBI:33019"/>
        <dbReference type="ChEBI" id="CHEBI:57677"/>
        <dbReference type="ChEBI" id="CHEBI:58756"/>
        <dbReference type="ChEBI" id="CHEBI:58837"/>
        <dbReference type="EC" id="2.5.1.42"/>
    </reaction>
</comment>
<dbReference type="OrthoDB" id="11851at2157"/>
<dbReference type="Proteomes" id="UP000019483">
    <property type="component" value="Unassembled WGS sequence"/>
</dbReference>
<dbReference type="InterPro" id="IPR023547">
    <property type="entry name" value="DGGGP_synth"/>
</dbReference>
<comment type="cofactor">
    <cofactor evidence="12">
        <name>Mg(2+)</name>
        <dbReference type="ChEBI" id="CHEBI:18420"/>
    </cofactor>
</comment>
<evidence type="ECO:0000256" key="9">
    <source>
        <dbReference type="ARBA" id="ARBA00023136"/>
    </source>
</evidence>
<evidence type="ECO:0000256" key="2">
    <source>
        <dbReference type="ARBA" id="ARBA00022475"/>
    </source>
</evidence>
<comment type="pathway">
    <text evidence="12">Membrane lipid metabolism; glycerophospholipid metabolism.</text>
</comment>
<dbReference type="RefSeq" id="WP_023845655.1">
    <property type="nucleotide sequence ID" value="NZ_AZAJ01000001.1"/>
</dbReference>
<feature type="transmembrane region" description="Helical" evidence="12">
    <location>
        <begin position="12"/>
        <end position="33"/>
    </location>
</feature>
<evidence type="ECO:0000256" key="6">
    <source>
        <dbReference type="ARBA" id="ARBA00022842"/>
    </source>
</evidence>
<dbReference type="InterPro" id="IPR050475">
    <property type="entry name" value="Prenyltransferase_related"/>
</dbReference>
<dbReference type="UniPathway" id="UPA00940"/>
<keyword evidence="4 12" id="KW-0808">Transferase</keyword>
<dbReference type="InterPro" id="IPR044878">
    <property type="entry name" value="UbiA_sf"/>
</dbReference>
<keyword evidence="7 12" id="KW-1133">Transmembrane helix</keyword>
<evidence type="ECO:0000256" key="1">
    <source>
        <dbReference type="ARBA" id="ARBA00004651"/>
    </source>
</evidence>
<dbReference type="InterPro" id="IPR000537">
    <property type="entry name" value="UbiA_prenyltransferase"/>
</dbReference>
<dbReference type="Gene3D" id="1.20.120.1780">
    <property type="entry name" value="UbiA prenyltransferase"/>
    <property type="match status" value="1"/>
</dbReference>
<dbReference type="GO" id="GO:0000287">
    <property type="term" value="F:magnesium ion binding"/>
    <property type="evidence" value="ECO:0007669"/>
    <property type="project" value="UniProtKB-UniRule"/>
</dbReference>
<evidence type="ECO:0000313" key="14">
    <source>
        <dbReference type="Proteomes" id="UP000019483"/>
    </source>
</evidence>
<comment type="caution">
    <text evidence="13">The sequence shown here is derived from an EMBL/GenBank/DDBJ whole genome shotgun (WGS) entry which is preliminary data.</text>
</comment>
<dbReference type="Pfam" id="PF01040">
    <property type="entry name" value="UbiA"/>
    <property type="match status" value="1"/>
</dbReference>
<reference evidence="13 14" key="1">
    <citation type="submission" date="2013-08" db="EMBL/GenBank/DDBJ databases">
        <authorList>
            <consortium name="DOE Joint Genome Institute"/>
            <person name="Eisen J."/>
            <person name="Huntemann M."/>
            <person name="Han J."/>
            <person name="Chen A."/>
            <person name="Kyrpides N."/>
            <person name="Mavromatis K."/>
            <person name="Markowitz V."/>
            <person name="Palaniappan K."/>
            <person name="Ivanova N."/>
            <person name="Schaumberg A."/>
            <person name="Pati A."/>
            <person name="Liolios K."/>
            <person name="Nordberg H.P."/>
            <person name="Cantor M.N."/>
            <person name="Hua S.X."/>
            <person name="Woyke T."/>
        </authorList>
    </citation>
    <scope>NUCLEOTIDE SEQUENCE [LARGE SCALE GENOMIC DNA]</scope>
    <source>
        <strain evidence="13 14">DSM 2278</strain>
    </source>
</reference>
<dbReference type="STRING" id="1090322.MettiDRAFT_1993"/>
<comment type="similarity">
    <text evidence="12">Belongs to the UbiA prenyltransferase family. DGGGP synthase subfamily.</text>
</comment>
<dbReference type="PANTHER" id="PTHR42723:SF1">
    <property type="entry name" value="CHLOROPHYLL SYNTHASE, CHLOROPLASTIC"/>
    <property type="match status" value="1"/>
</dbReference>
<feature type="transmembrane region" description="Helical" evidence="12">
    <location>
        <begin position="142"/>
        <end position="163"/>
    </location>
</feature>
<organism evidence="13 14">
    <name type="scientific">Methanolobus tindarius DSM 2278</name>
    <dbReference type="NCBI Taxonomy" id="1090322"/>
    <lineage>
        <taxon>Archaea</taxon>
        <taxon>Methanobacteriati</taxon>
        <taxon>Methanobacteriota</taxon>
        <taxon>Stenosarchaea group</taxon>
        <taxon>Methanomicrobia</taxon>
        <taxon>Methanosarcinales</taxon>
        <taxon>Methanosarcinaceae</taxon>
        <taxon>Methanolobus</taxon>
    </lineage>
</organism>
<feature type="transmembrane region" description="Helical" evidence="12">
    <location>
        <begin position="215"/>
        <end position="235"/>
    </location>
</feature>
<keyword evidence="8 12" id="KW-0443">Lipid metabolism</keyword>
<dbReference type="HAMAP" id="MF_01286">
    <property type="entry name" value="DGGGP_synth"/>
    <property type="match status" value="1"/>
</dbReference>
<dbReference type="PANTHER" id="PTHR42723">
    <property type="entry name" value="CHLOROPHYLL SYNTHASE"/>
    <property type="match status" value="1"/>
</dbReference>
<dbReference type="NCBIfam" id="NF009521">
    <property type="entry name" value="PRK12882.1"/>
    <property type="match status" value="1"/>
</dbReference>
<protein>
    <recommendedName>
        <fullName evidence="12">Digeranylgeranylglyceryl phosphate synthase</fullName>
        <shortName evidence="12">DGGGP synthase</shortName>
        <shortName evidence="12">DGGGPS</shortName>
        <ecNumber evidence="12">2.5.1.42</ecNumber>
    </recommendedName>
    <alternativeName>
        <fullName evidence="12">(S)-2,3-di-O-geranylgeranylglyceryl phosphate synthase</fullName>
    </alternativeName>
    <alternativeName>
        <fullName evidence="12">Geranylgeranylglycerol-phosphate geranylgeranyltransferase</fullName>
    </alternativeName>
</protein>
<feature type="transmembrane region" description="Helical" evidence="12">
    <location>
        <begin position="53"/>
        <end position="73"/>
    </location>
</feature>
<evidence type="ECO:0000313" key="13">
    <source>
        <dbReference type="EMBL" id="ETA68520.1"/>
    </source>
</evidence>
<feature type="transmembrane region" description="Helical" evidence="12">
    <location>
        <begin position="94"/>
        <end position="112"/>
    </location>
</feature>
<comment type="subcellular location">
    <subcellularLocation>
        <location evidence="1 12">Cell membrane</location>
        <topology evidence="1 12">Multi-pass membrane protein</topology>
    </subcellularLocation>
</comment>
<dbReference type="GO" id="GO:0047295">
    <property type="term" value="F:geranylgeranylglycerol-phosphate geranylgeranyltransferase activity"/>
    <property type="evidence" value="ECO:0007669"/>
    <property type="project" value="UniProtKB-UniRule"/>
</dbReference>
<name>W9DSC5_METTI</name>
<keyword evidence="5 12" id="KW-0812">Transmembrane</keyword>
<dbReference type="GeneID" id="96962397"/>
<dbReference type="Gene3D" id="1.10.357.140">
    <property type="entry name" value="UbiA prenyltransferase"/>
    <property type="match status" value="1"/>
</dbReference>
<sequence>MQAYLKLMRSGNCLMAAIAALVGVFIAYNIVSANATADSYAAAFPTFPILDSLKVFLVVFFVTGAGNAINDYFDIDIDRINKPERPIPSGKISLKAAMYFSLALFAAGSIIAASINMICGAIALVNSLLLIYYASNLKRTALFGNIAVGYLTGSTFLFGGAVFFEYGGIKGVFVLFVLATMATIAREIVKDIEDIEGDREDGAQTLPIIIGPKKAAYLAAFIGLVAVLASPLPYIQSLMTVRYLILVAVADILFAVAVYEILGKNNPAKSSKMFKMAMAFALISFIAGA</sequence>
<keyword evidence="6 12" id="KW-0460">Magnesium</keyword>
<dbReference type="GO" id="GO:0046474">
    <property type="term" value="P:glycerophospholipid biosynthetic process"/>
    <property type="evidence" value="ECO:0007669"/>
    <property type="project" value="UniProtKB-UniRule"/>
</dbReference>
<comment type="function">
    <text evidence="12">Prenyltransferase that catalyzes the transfer of the geranylgeranyl moiety of geranylgeranyl diphosphate (GGPP) to the C2 hydroxyl of (S)-3-O-geranylgeranylglyceryl phosphate (GGGP). This reaction is the second ether-bond-formation step in the biosynthesis of archaeal membrane lipids.</text>
</comment>
<gene>
    <name evidence="13" type="ORF">MettiDRAFT_1993</name>
</gene>
<keyword evidence="9 12" id="KW-0472">Membrane</keyword>
<dbReference type="GO" id="GO:0005886">
    <property type="term" value="C:plasma membrane"/>
    <property type="evidence" value="ECO:0007669"/>
    <property type="project" value="UniProtKB-SubCell"/>
</dbReference>
<keyword evidence="14" id="KW-1185">Reference proteome</keyword>
<evidence type="ECO:0000256" key="7">
    <source>
        <dbReference type="ARBA" id="ARBA00022989"/>
    </source>
</evidence>
<feature type="transmembrane region" description="Helical" evidence="12">
    <location>
        <begin position="241"/>
        <end position="261"/>
    </location>
</feature>
<evidence type="ECO:0000256" key="3">
    <source>
        <dbReference type="ARBA" id="ARBA00022516"/>
    </source>
</evidence>
<keyword evidence="2 12" id="KW-1003">Cell membrane</keyword>
<dbReference type="CDD" id="cd13961">
    <property type="entry name" value="PT_UbiA_DGGGPS"/>
    <property type="match status" value="1"/>
</dbReference>